<dbReference type="InterPro" id="IPR034122">
    <property type="entry name" value="Retropepsin-like_bacterial"/>
</dbReference>
<dbReference type="eggNOG" id="COG3577">
    <property type="taxonomic scope" value="Bacteria"/>
</dbReference>
<dbReference type="GO" id="GO:0004190">
    <property type="term" value="F:aspartic-type endopeptidase activity"/>
    <property type="evidence" value="ECO:0007669"/>
    <property type="project" value="InterPro"/>
</dbReference>
<name>K6YLG6_9ALTE</name>
<dbReference type="PROSITE" id="PS00141">
    <property type="entry name" value="ASP_PROTEASE"/>
    <property type="match status" value="1"/>
</dbReference>
<proteinExistence type="predicted"/>
<accession>K6YLG6</accession>
<comment type="caution">
    <text evidence="3">The sequence shown here is derived from an EMBL/GenBank/DDBJ whole genome shotgun (WGS) entry which is preliminary data.</text>
</comment>
<dbReference type="SUPFAM" id="SSF50630">
    <property type="entry name" value="Acid proteases"/>
    <property type="match status" value="1"/>
</dbReference>
<dbReference type="OrthoDB" id="5697241at2"/>
<dbReference type="InterPro" id="IPR021109">
    <property type="entry name" value="Peptidase_aspartic_dom_sf"/>
</dbReference>
<dbReference type="GO" id="GO:0006508">
    <property type="term" value="P:proteolysis"/>
    <property type="evidence" value="ECO:0007669"/>
    <property type="project" value="InterPro"/>
</dbReference>
<dbReference type="RefSeq" id="WP_007616304.1">
    <property type="nucleotide sequence ID" value="NZ_BAEO01000007.1"/>
</dbReference>
<gene>
    <name evidence="3" type="ORF">GARC_0491</name>
</gene>
<evidence type="ECO:0000259" key="2">
    <source>
        <dbReference type="PROSITE" id="PS50175"/>
    </source>
</evidence>
<dbReference type="InterPro" id="IPR001995">
    <property type="entry name" value="Peptidase_A2_cat"/>
</dbReference>
<sequence>MSKWIGALLLLLSVSLALNLYLLLAPSQQDLFGLSENKNNKPSKTSVSEPLLNGSFTEESADQLEQTTDTLYSDYNSKNKALNQSITNRSELLAKANLWLQQKNLVTLGEFLQEYLKQYPQDMDFLLLEAKLKVETSLLSDAIAHYYVLLRNPMTAVQQEEIEQQIERLSNNTIEQLKRNYSWDILAMFVEPLLQLEPSNRLYILSLAQAYAELFQEGLMENVLASLASDDPDAQSIRDILVARQQAPLNSGEDEFEIDKVTANLGPAVPLKKFGNHYVVEAQLSNNPVALLIDTGASVTAISEQYFDSLSSRYQGNYLGSFNIGTAGGNIMAKMYQFKELTINHVTVENLPVVILPMQSIENADGLLGMNFLREFDFKIDQRQSVMFIK</sequence>
<dbReference type="EMBL" id="BAEO01000007">
    <property type="protein sequence ID" value="GAC17473.1"/>
    <property type="molecule type" value="Genomic_DNA"/>
</dbReference>
<dbReference type="Proteomes" id="UP000006327">
    <property type="component" value="Unassembled WGS sequence"/>
</dbReference>
<evidence type="ECO:0000313" key="4">
    <source>
        <dbReference type="Proteomes" id="UP000006327"/>
    </source>
</evidence>
<dbReference type="STRING" id="493475.GARC_0491"/>
<evidence type="ECO:0000256" key="1">
    <source>
        <dbReference type="ARBA" id="ARBA00022801"/>
    </source>
</evidence>
<dbReference type="PROSITE" id="PS50175">
    <property type="entry name" value="ASP_PROT_RETROV"/>
    <property type="match status" value="1"/>
</dbReference>
<dbReference type="Pfam" id="PF13975">
    <property type="entry name" value="gag-asp_proteas"/>
    <property type="match status" value="1"/>
</dbReference>
<dbReference type="CDD" id="cd05483">
    <property type="entry name" value="retropepsin_like_bacteria"/>
    <property type="match status" value="1"/>
</dbReference>
<dbReference type="AlphaFoldDB" id="K6YLG6"/>
<evidence type="ECO:0000313" key="3">
    <source>
        <dbReference type="EMBL" id="GAC17473.1"/>
    </source>
</evidence>
<dbReference type="Gene3D" id="2.40.70.10">
    <property type="entry name" value="Acid Proteases"/>
    <property type="match status" value="1"/>
</dbReference>
<keyword evidence="4" id="KW-1185">Reference proteome</keyword>
<organism evidence="3 4">
    <name type="scientific">Paraglaciecola arctica BSs20135</name>
    <dbReference type="NCBI Taxonomy" id="493475"/>
    <lineage>
        <taxon>Bacteria</taxon>
        <taxon>Pseudomonadati</taxon>
        <taxon>Pseudomonadota</taxon>
        <taxon>Gammaproteobacteria</taxon>
        <taxon>Alteromonadales</taxon>
        <taxon>Alteromonadaceae</taxon>
        <taxon>Paraglaciecola</taxon>
    </lineage>
</organism>
<feature type="domain" description="Peptidase A2" evidence="2">
    <location>
        <begin position="289"/>
        <end position="372"/>
    </location>
</feature>
<reference evidence="3 4" key="1">
    <citation type="journal article" date="2017" name="Antonie Van Leeuwenhoek">
        <title>Rhizobium rhizosphaerae sp. nov., a novel species isolated from rice rhizosphere.</title>
        <authorList>
            <person name="Zhao J.J."/>
            <person name="Zhang J."/>
            <person name="Zhang R.J."/>
            <person name="Zhang C.W."/>
            <person name="Yin H.Q."/>
            <person name="Zhang X.X."/>
        </authorList>
    </citation>
    <scope>NUCLEOTIDE SEQUENCE [LARGE SCALE GENOMIC DNA]</scope>
    <source>
        <strain evidence="3 4">BSs20135</strain>
    </source>
</reference>
<dbReference type="InterPro" id="IPR001969">
    <property type="entry name" value="Aspartic_peptidase_AS"/>
</dbReference>
<protein>
    <recommendedName>
        <fullName evidence="2">Peptidase A2 domain-containing protein</fullName>
    </recommendedName>
</protein>
<keyword evidence="1" id="KW-0378">Hydrolase</keyword>